<reference evidence="1 2" key="1">
    <citation type="journal article" date="2023" name="Life. Sci Alliance">
        <title>Evolutionary insights into 3D genome organization and epigenetic landscape of Vigna mungo.</title>
        <authorList>
            <person name="Junaid A."/>
            <person name="Singh B."/>
            <person name="Bhatia S."/>
        </authorList>
    </citation>
    <scope>NUCLEOTIDE SEQUENCE [LARGE SCALE GENOMIC DNA]</scope>
    <source>
        <strain evidence="1">Urdbean</strain>
    </source>
</reference>
<evidence type="ECO:0000313" key="2">
    <source>
        <dbReference type="Proteomes" id="UP001374535"/>
    </source>
</evidence>
<dbReference type="AlphaFoldDB" id="A0AAQ3NIN1"/>
<evidence type="ECO:0000313" key="1">
    <source>
        <dbReference type="EMBL" id="WVZ08783.1"/>
    </source>
</evidence>
<sequence>MLLCIATSDSATELDMANGKVASPSTPVLIKSPQSLKFKSSFPVNASRSLCIRSLPSYFSFIHNSANSIASPSVFDTACNCSLHKAFFEKHGWLDKSDNRDGICSNFAMIIFHLPANPLASLALSRTTGTSSCACNNQSSVERASTAISSPSSTMISVW</sequence>
<accession>A0AAQ3NIN1</accession>
<protein>
    <submittedName>
        <fullName evidence="1">Uncharacterized protein</fullName>
    </submittedName>
</protein>
<gene>
    <name evidence="1" type="ORF">V8G54_022129</name>
</gene>
<dbReference type="EMBL" id="CP144695">
    <property type="protein sequence ID" value="WVZ08783.1"/>
    <property type="molecule type" value="Genomic_DNA"/>
</dbReference>
<dbReference type="Proteomes" id="UP001374535">
    <property type="component" value="Chromosome 6"/>
</dbReference>
<organism evidence="1 2">
    <name type="scientific">Vigna mungo</name>
    <name type="common">Black gram</name>
    <name type="synonym">Phaseolus mungo</name>
    <dbReference type="NCBI Taxonomy" id="3915"/>
    <lineage>
        <taxon>Eukaryota</taxon>
        <taxon>Viridiplantae</taxon>
        <taxon>Streptophyta</taxon>
        <taxon>Embryophyta</taxon>
        <taxon>Tracheophyta</taxon>
        <taxon>Spermatophyta</taxon>
        <taxon>Magnoliopsida</taxon>
        <taxon>eudicotyledons</taxon>
        <taxon>Gunneridae</taxon>
        <taxon>Pentapetalae</taxon>
        <taxon>rosids</taxon>
        <taxon>fabids</taxon>
        <taxon>Fabales</taxon>
        <taxon>Fabaceae</taxon>
        <taxon>Papilionoideae</taxon>
        <taxon>50 kb inversion clade</taxon>
        <taxon>NPAAA clade</taxon>
        <taxon>indigoferoid/millettioid clade</taxon>
        <taxon>Phaseoleae</taxon>
        <taxon>Vigna</taxon>
    </lineage>
</organism>
<proteinExistence type="predicted"/>
<keyword evidence="2" id="KW-1185">Reference proteome</keyword>
<name>A0AAQ3NIN1_VIGMU</name>